<evidence type="ECO:0000256" key="7">
    <source>
        <dbReference type="ARBA" id="ARBA00023180"/>
    </source>
</evidence>
<keyword evidence="5" id="KW-0333">Golgi apparatus</keyword>
<evidence type="ECO:0000256" key="5">
    <source>
        <dbReference type="ARBA" id="ARBA00023034"/>
    </source>
</evidence>
<dbReference type="GO" id="GO:0016020">
    <property type="term" value="C:membrane"/>
    <property type="evidence" value="ECO:0007669"/>
    <property type="project" value="InterPro"/>
</dbReference>
<dbReference type="Proteomes" id="UP000473574">
    <property type="component" value="Unassembled WGS sequence"/>
</dbReference>
<dbReference type="Pfam" id="PF03567">
    <property type="entry name" value="Sulfotransfer_2"/>
    <property type="match status" value="1"/>
</dbReference>
<proteinExistence type="predicted"/>
<evidence type="ECO:0000313" key="8">
    <source>
        <dbReference type="EMBL" id="NEZ68106.1"/>
    </source>
</evidence>
<keyword evidence="6" id="KW-0472">Membrane</keyword>
<evidence type="ECO:0000313" key="9">
    <source>
        <dbReference type="Proteomes" id="UP000473574"/>
    </source>
</evidence>
<reference evidence="8 9" key="1">
    <citation type="journal article" date="2020" name="Microb. Ecol.">
        <title>Ecogenomics of the Marine Benthic Filamentous Cyanobacterium Adonisia.</title>
        <authorList>
            <person name="Walter J.M."/>
            <person name="Coutinho F.H."/>
            <person name="Leomil L."/>
            <person name="Hargreaves P.I."/>
            <person name="Campeao M.E."/>
            <person name="Vieira V.V."/>
            <person name="Silva B.S."/>
            <person name="Fistarol G.O."/>
            <person name="Salomon P.S."/>
            <person name="Sawabe T."/>
            <person name="Mino S."/>
            <person name="Hosokawa M."/>
            <person name="Miyashita H."/>
            <person name="Maruyama F."/>
            <person name="van Verk M.C."/>
            <person name="Dutilh B.E."/>
            <person name="Thompson C.C."/>
            <person name="Thompson F.L."/>
        </authorList>
    </citation>
    <scope>NUCLEOTIDE SEQUENCE [LARGE SCALE GENOMIC DNA]</scope>
    <source>
        <strain evidence="8 9">CCMR0082</strain>
    </source>
</reference>
<keyword evidence="3" id="KW-0812">Transmembrane</keyword>
<keyword evidence="2" id="KW-0808">Transferase</keyword>
<dbReference type="AlphaFoldDB" id="A0A6M0SIF2"/>
<dbReference type="InterPro" id="IPR005331">
    <property type="entry name" value="Sulfotransferase"/>
</dbReference>
<evidence type="ECO:0000256" key="3">
    <source>
        <dbReference type="ARBA" id="ARBA00022692"/>
    </source>
</evidence>
<dbReference type="InterPro" id="IPR027417">
    <property type="entry name" value="P-loop_NTPase"/>
</dbReference>
<dbReference type="PANTHER" id="PTHR12137">
    <property type="entry name" value="CARBOHYDRATE SULFOTRANSFERASE"/>
    <property type="match status" value="1"/>
</dbReference>
<dbReference type="SUPFAM" id="SSF52540">
    <property type="entry name" value="P-loop containing nucleoside triphosphate hydrolases"/>
    <property type="match status" value="1"/>
</dbReference>
<dbReference type="GO" id="GO:0016051">
    <property type="term" value="P:carbohydrate biosynthetic process"/>
    <property type="evidence" value="ECO:0007669"/>
    <property type="project" value="InterPro"/>
</dbReference>
<evidence type="ECO:0000256" key="1">
    <source>
        <dbReference type="ARBA" id="ARBA00004323"/>
    </source>
</evidence>
<keyword evidence="7" id="KW-0325">Glycoprotein</keyword>
<protein>
    <recommendedName>
        <fullName evidence="10">Sulfotransferase family protein</fullName>
    </recommendedName>
</protein>
<name>A0A6M0SIF2_9CYAN</name>
<comment type="subcellular location">
    <subcellularLocation>
        <location evidence="1">Golgi apparatus membrane</location>
        <topology evidence="1">Single-pass type II membrane protein</topology>
    </subcellularLocation>
</comment>
<accession>A0A6M0SIF2</accession>
<evidence type="ECO:0000256" key="2">
    <source>
        <dbReference type="ARBA" id="ARBA00022679"/>
    </source>
</evidence>
<dbReference type="RefSeq" id="WP_163671355.1">
    <property type="nucleotide sequence ID" value="NZ_QZCE01000002.1"/>
</dbReference>
<comment type="caution">
    <text evidence="8">The sequence shown here is derived from an EMBL/GenBank/DDBJ whole genome shotgun (WGS) entry which is preliminary data.</text>
</comment>
<evidence type="ECO:0008006" key="10">
    <source>
        <dbReference type="Google" id="ProtNLM"/>
    </source>
</evidence>
<dbReference type="Gene3D" id="3.40.50.300">
    <property type="entry name" value="P-loop containing nucleotide triphosphate hydrolases"/>
    <property type="match status" value="1"/>
</dbReference>
<evidence type="ECO:0000256" key="6">
    <source>
        <dbReference type="ARBA" id="ARBA00023136"/>
    </source>
</evidence>
<dbReference type="EMBL" id="QZCE01000002">
    <property type="protein sequence ID" value="NEZ68106.1"/>
    <property type="molecule type" value="Genomic_DNA"/>
</dbReference>
<dbReference type="GO" id="GO:0008146">
    <property type="term" value="F:sulfotransferase activity"/>
    <property type="evidence" value="ECO:0007669"/>
    <property type="project" value="InterPro"/>
</dbReference>
<keyword evidence="4" id="KW-1133">Transmembrane helix</keyword>
<organism evidence="8 9">
    <name type="scientific">Adonisia turfae CCMR0082</name>
    <dbReference type="NCBI Taxonomy" id="2304604"/>
    <lineage>
        <taxon>Bacteria</taxon>
        <taxon>Bacillati</taxon>
        <taxon>Cyanobacteriota</taxon>
        <taxon>Adonisia</taxon>
        <taxon>Adonisia turfae</taxon>
    </lineage>
</organism>
<dbReference type="InterPro" id="IPR018011">
    <property type="entry name" value="Carb_sulfotrans_8-10"/>
</dbReference>
<gene>
    <name evidence="8" type="ORF">D0962_36160</name>
</gene>
<sequence>MIINHKYQFIYLKTRKTASTSIEIALRKFCDANDIITPIPPDDEIIARDRGAIGPQNYNEGYPPFQNHSNAAFIKEKLGVERWNSSFKFCFERNPFDKAISRYYWDKEKCKQKYEYSKAYYHSKNKEVPEYIPLPEINDYLSSIEEQFLSSWNIYTINNRIAVDFIGRHENLLNDLKTIKDKLGLPNELSLPEAKKGYRLDQRHYSKILNEQTRFRIEKICSREMEMFGYHWTTT</sequence>
<dbReference type="PANTHER" id="PTHR12137:SF54">
    <property type="entry name" value="CARBOHYDRATE SULFOTRANSFERASE"/>
    <property type="match status" value="1"/>
</dbReference>
<evidence type="ECO:0000256" key="4">
    <source>
        <dbReference type="ARBA" id="ARBA00022989"/>
    </source>
</evidence>